<evidence type="ECO:0000313" key="3">
    <source>
        <dbReference type="Proteomes" id="UP001243846"/>
    </source>
</evidence>
<dbReference type="EMBL" id="JAUFRC010000005">
    <property type="protein sequence ID" value="MDN3714444.1"/>
    <property type="molecule type" value="Genomic_DNA"/>
</dbReference>
<organism evidence="1 3">
    <name type="scientific">Paracoccus cavernae</name>
    <dbReference type="NCBI Taxonomy" id="1571207"/>
    <lineage>
        <taxon>Bacteria</taxon>
        <taxon>Pseudomonadati</taxon>
        <taxon>Pseudomonadota</taxon>
        <taxon>Alphaproteobacteria</taxon>
        <taxon>Rhodobacterales</taxon>
        <taxon>Paracoccaceae</taxon>
        <taxon>Paracoccus</taxon>
    </lineage>
</organism>
<protein>
    <recommendedName>
        <fullName evidence="4">DNA-binding protein</fullName>
    </recommendedName>
</protein>
<comment type="caution">
    <text evidence="1">The sequence shown here is derived from an EMBL/GenBank/DDBJ whole genome shotgun (WGS) entry which is preliminary data.</text>
</comment>
<reference evidence="1" key="3">
    <citation type="submission" date="2023-06" db="EMBL/GenBank/DDBJ databases">
        <authorList>
            <person name="Lucena T."/>
            <person name="Sun Q."/>
        </authorList>
    </citation>
    <scope>NUCLEOTIDE SEQUENCE</scope>
    <source>
        <strain evidence="1">CECT 8482</strain>
    </source>
</reference>
<proteinExistence type="predicted"/>
<evidence type="ECO:0000313" key="1">
    <source>
        <dbReference type="EMBL" id="MDN3714395.1"/>
    </source>
</evidence>
<dbReference type="EMBL" id="JAUFRC010000004">
    <property type="protein sequence ID" value="MDN3714395.1"/>
    <property type="molecule type" value="Genomic_DNA"/>
</dbReference>
<accession>A0ABT8DCK3</accession>
<name>A0ABT8DCK3_9RHOB</name>
<sequence length="190" mass="20979">MAEEFEFELVFALPEGEHDAFALSDAVFEAGFEDALVGTGQAGLLGVELEAVGDDAESAILDTARTLIKALPVGTLLREVRPDLVSLADVAEKLEVKRQALQQRKMPLPVAGGLYRIDEMIEVVMEASKPKEGQRRPRFNLNSALKWFRAGPAARRVNALLTMREINPATIERAHRPEYEEPNLLISVET</sequence>
<gene>
    <name evidence="1" type="ORF">QWZ10_25970</name>
    <name evidence="2" type="ORF">QWZ10_26305</name>
</gene>
<dbReference type="RefSeq" id="WP_377686358.1">
    <property type="nucleotide sequence ID" value="NZ_JBHMDZ010000015.1"/>
</dbReference>
<reference evidence="3" key="2">
    <citation type="journal article" date="2019" name="Int. J. Syst. Evol. Microbiol.">
        <title>The Global Catalogue of Microorganisms (GCM) 10K type strain sequencing project: providing services to taxonomists for standard genome sequencing and annotation.</title>
        <authorList>
            <consortium name="The Broad Institute Genomics Platform"/>
            <consortium name="The Broad Institute Genome Sequencing Center for Infectious Disease"/>
            <person name="Wu L."/>
            <person name="Ma J."/>
        </authorList>
    </citation>
    <scope>NUCLEOTIDE SEQUENCE [LARGE SCALE GENOMIC DNA]</scope>
    <source>
        <strain evidence="3">CECT 8482</strain>
    </source>
</reference>
<reference evidence="1" key="1">
    <citation type="journal article" date="2014" name="Int. J. Syst. Evol. Microbiol.">
        <title>Complete genome of a new Firmicutes species belonging to the dominant human colonic microbiota ('Ruminococcus bicirculans') reveals two chromosomes and a selective capacity to utilize plant glucans.</title>
        <authorList>
            <consortium name="NISC Comparative Sequencing Program"/>
            <person name="Wegmann U."/>
            <person name="Louis P."/>
            <person name="Goesmann A."/>
            <person name="Henrissat B."/>
            <person name="Duncan S.H."/>
            <person name="Flint H.J."/>
        </authorList>
    </citation>
    <scope>NUCLEOTIDE SEQUENCE</scope>
    <source>
        <strain evidence="1">CECT 8482</strain>
    </source>
</reference>
<keyword evidence="3" id="KW-1185">Reference proteome</keyword>
<evidence type="ECO:0008006" key="4">
    <source>
        <dbReference type="Google" id="ProtNLM"/>
    </source>
</evidence>
<dbReference type="Proteomes" id="UP001243846">
    <property type="component" value="Unassembled WGS sequence"/>
</dbReference>
<evidence type="ECO:0000313" key="2">
    <source>
        <dbReference type="EMBL" id="MDN3714444.1"/>
    </source>
</evidence>